<dbReference type="Pfam" id="PF11716">
    <property type="entry name" value="MDMPI_N"/>
    <property type="match status" value="1"/>
</dbReference>
<organism evidence="2 3">
    <name type="scientific">Actinoallomurus bryophytorum</name>
    <dbReference type="NCBI Taxonomy" id="1490222"/>
    <lineage>
        <taxon>Bacteria</taxon>
        <taxon>Bacillati</taxon>
        <taxon>Actinomycetota</taxon>
        <taxon>Actinomycetes</taxon>
        <taxon>Streptosporangiales</taxon>
        <taxon>Thermomonosporaceae</taxon>
        <taxon>Actinoallomurus</taxon>
    </lineage>
</organism>
<dbReference type="EMBL" id="VFOZ01000001">
    <property type="protein sequence ID" value="TQL98815.1"/>
    <property type="molecule type" value="Genomic_DNA"/>
</dbReference>
<sequence>MELRTLMVRAADASNEVVRGLGPETLDRSTPCPEYDVRALLGHLSGWMTGRARAAALKQPGTGAPDETRDITAEPGWADRYAEGAGAAAAAWSEPAAWEGTSSLSGQMQMPAEMLGGLVFGEFLLHAWDLAVASGQKLTLDDDLALALFDQVSSMAGMAREYGAFGPEVAVSPSASVIDRALGLAGRDPGWTS</sequence>
<dbReference type="InterPro" id="IPR017520">
    <property type="entry name" value="CHP03086"/>
</dbReference>
<dbReference type="RefSeq" id="WP_141957375.1">
    <property type="nucleotide sequence ID" value="NZ_VFOZ01000001.1"/>
</dbReference>
<dbReference type="OrthoDB" id="5185819at2"/>
<dbReference type="InterPro" id="IPR034660">
    <property type="entry name" value="DinB/YfiT-like"/>
</dbReference>
<feature type="domain" description="Mycothiol-dependent maleylpyruvate isomerase metal-binding" evidence="1">
    <location>
        <begin position="10"/>
        <end position="131"/>
    </location>
</feature>
<name>A0A543CNZ1_9ACTN</name>
<dbReference type="AlphaFoldDB" id="A0A543CNZ1"/>
<protein>
    <submittedName>
        <fullName evidence="2">Uncharacterized protein (TIGR03086 family)</fullName>
    </submittedName>
</protein>
<evidence type="ECO:0000313" key="3">
    <source>
        <dbReference type="Proteomes" id="UP000316096"/>
    </source>
</evidence>
<evidence type="ECO:0000313" key="2">
    <source>
        <dbReference type="EMBL" id="TQL98815.1"/>
    </source>
</evidence>
<reference evidence="2 3" key="1">
    <citation type="submission" date="2019-06" db="EMBL/GenBank/DDBJ databases">
        <title>Sequencing the genomes of 1000 actinobacteria strains.</title>
        <authorList>
            <person name="Klenk H.-P."/>
        </authorList>
    </citation>
    <scope>NUCLEOTIDE SEQUENCE [LARGE SCALE GENOMIC DNA]</scope>
    <source>
        <strain evidence="2 3">DSM 102200</strain>
    </source>
</reference>
<comment type="caution">
    <text evidence="2">The sequence shown here is derived from an EMBL/GenBank/DDBJ whole genome shotgun (WGS) entry which is preliminary data.</text>
</comment>
<accession>A0A543CNZ1</accession>
<dbReference type="NCBIfam" id="TIGR03086">
    <property type="entry name" value="TIGR03086 family metal-binding protein"/>
    <property type="match status" value="1"/>
</dbReference>
<dbReference type="SUPFAM" id="SSF109854">
    <property type="entry name" value="DinB/YfiT-like putative metalloenzymes"/>
    <property type="match status" value="1"/>
</dbReference>
<dbReference type="Gene3D" id="1.20.120.450">
    <property type="entry name" value="dinb family like domain"/>
    <property type="match status" value="1"/>
</dbReference>
<evidence type="ECO:0000259" key="1">
    <source>
        <dbReference type="Pfam" id="PF11716"/>
    </source>
</evidence>
<dbReference type="InterPro" id="IPR017517">
    <property type="entry name" value="Maleyloyr_isom"/>
</dbReference>
<proteinExistence type="predicted"/>
<dbReference type="GO" id="GO:0046872">
    <property type="term" value="F:metal ion binding"/>
    <property type="evidence" value="ECO:0007669"/>
    <property type="project" value="InterPro"/>
</dbReference>
<gene>
    <name evidence="2" type="ORF">FB559_4449</name>
</gene>
<dbReference type="NCBIfam" id="TIGR03083">
    <property type="entry name" value="maleylpyruvate isomerase family mycothiol-dependent enzyme"/>
    <property type="match status" value="1"/>
</dbReference>
<dbReference type="InterPro" id="IPR024344">
    <property type="entry name" value="MDMPI_metal-binding"/>
</dbReference>
<keyword evidence="3" id="KW-1185">Reference proteome</keyword>
<dbReference type="Proteomes" id="UP000316096">
    <property type="component" value="Unassembled WGS sequence"/>
</dbReference>